<dbReference type="Proteomes" id="UP000248703">
    <property type="component" value="Unassembled WGS sequence"/>
</dbReference>
<dbReference type="InterPro" id="IPR018490">
    <property type="entry name" value="cNMP-bd_dom_sf"/>
</dbReference>
<dbReference type="CDD" id="cd00038">
    <property type="entry name" value="CAP_ED"/>
    <property type="match status" value="1"/>
</dbReference>
<dbReference type="AlphaFoldDB" id="A0A327RJ62"/>
<dbReference type="Gene3D" id="2.60.120.10">
    <property type="entry name" value="Jelly Rolls"/>
    <property type="match status" value="1"/>
</dbReference>
<dbReference type="InterPro" id="IPR000595">
    <property type="entry name" value="cNMP-bd_dom"/>
</dbReference>
<dbReference type="Pfam" id="PF00027">
    <property type="entry name" value="cNMP_binding"/>
    <property type="match status" value="1"/>
</dbReference>
<feature type="domain" description="Cyclic nucleotide-binding" evidence="1">
    <location>
        <begin position="37"/>
        <end position="125"/>
    </location>
</feature>
<evidence type="ECO:0000313" key="2">
    <source>
        <dbReference type="EMBL" id="RAJ16258.1"/>
    </source>
</evidence>
<accession>A0A327RJ62</accession>
<proteinExistence type="predicted"/>
<dbReference type="InterPro" id="IPR014710">
    <property type="entry name" value="RmlC-like_jellyroll"/>
</dbReference>
<evidence type="ECO:0000259" key="1">
    <source>
        <dbReference type="Pfam" id="PF00027"/>
    </source>
</evidence>
<dbReference type="RefSeq" id="WP_111659453.1">
    <property type="nucleotide sequence ID" value="NZ_QLLO01000003.1"/>
</dbReference>
<protein>
    <submittedName>
        <fullName evidence="2">CRP-like cAMP-binding protein</fullName>
    </submittedName>
</protein>
<organism evidence="2 3">
    <name type="scientific">Olleya aquimaris</name>
    <dbReference type="NCBI Taxonomy" id="639310"/>
    <lineage>
        <taxon>Bacteria</taxon>
        <taxon>Pseudomonadati</taxon>
        <taxon>Bacteroidota</taxon>
        <taxon>Flavobacteriia</taxon>
        <taxon>Flavobacteriales</taxon>
        <taxon>Flavobacteriaceae</taxon>
    </lineage>
</organism>
<keyword evidence="3" id="KW-1185">Reference proteome</keyword>
<sequence>MVAVKPKYYNEIYSYISSFYPVSEPSFELMLGAAKFKKIKAGTVLDNIGEIPNKIYMLNNGVMRSYIRLESGKEVTKTIFVPNVILASFNALINQIPSGSIYETLTDCEMYEIEYSDYKSLCKQHIDVLMFHTKFLEFLICQNDKKHIELLTLNAKGRYLKLRQMIPNIDNLIPQYQIAAYLSITPVQLSRIRAKL</sequence>
<dbReference type="EMBL" id="QLLO01000003">
    <property type="protein sequence ID" value="RAJ16258.1"/>
    <property type="molecule type" value="Genomic_DNA"/>
</dbReference>
<name>A0A327RJ62_9FLAO</name>
<evidence type="ECO:0000313" key="3">
    <source>
        <dbReference type="Proteomes" id="UP000248703"/>
    </source>
</evidence>
<dbReference type="SUPFAM" id="SSF51206">
    <property type="entry name" value="cAMP-binding domain-like"/>
    <property type="match status" value="1"/>
</dbReference>
<reference evidence="2 3" key="1">
    <citation type="submission" date="2018-06" db="EMBL/GenBank/DDBJ databases">
        <title>Genomic Encyclopedia of Archaeal and Bacterial Type Strains, Phase II (KMG-II): from individual species to whole genera.</title>
        <authorList>
            <person name="Goeker M."/>
        </authorList>
    </citation>
    <scope>NUCLEOTIDE SEQUENCE [LARGE SCALE GENOMIC DNA]</scope>
    <source>
        <strain evidence="2 3">DSM 24464</strain>
    </source>
</reference>
<comment type="caution">
    <text evidence="2">The sequence shown here is derived from an EMBL/GenBank/DDBJ whole genome shotgun (WGS) entry which is preliminary data.</text>
</comment>
<dbReference type="OrthoDB" id="663011at2"/>
<gene>
    <name evidence="2" type="ORF">LY08_01116</name>
</gene>